<proteinExistence type="predicted"/>
<evidence type="ECO:0000313" key="2">
    <source>
        <dbReference type="Proteomes" id="UP000018958"/>
    </source>
</evidence>
<name>W2X0J3_PHYNI</name>
<comment type="caution">
    <text evidence="1">The sequence shown here is derived from an EMBL/GenBank/DDBJ whole genome shotgun (WGS) entry which is preliminary data.</text>
</comment>
<dbReference type="Proteomes" id="UP000018958">
    <property type="component" value="Unassembled WGS sequence"/>
</dbReference>
<dbReference type="EMBL" id="ANIX01001835">
    <property type="protein sequence ID" value="ETP16281.1"/>
    <property type="molecule type" value="Genomic_DNA"/>
</dbReference>
<dbReference type="AlphaFoldDB" id="W2X0J3"/>
<evidence type="ECO:0000313" key="1">
    <source>
        <dbReference type="EMBL" id="ETP16281.1"/>
    </source>
</evidence>
<sequence>MIHERLMTTETSVSARHHATVAATKKSKKKKDRVTTELWEAVMHEQWKREQQRRRMVRWRQQKKESVTSMVEERLRLERRLQRHILRARMAADRVTPHSFEETIRLITLQKAALIRENLVLIEAIARHVKLESMLQRDIQEFMPRVDKPCSDSTEELTQQKTKEKALPLDQENGGRYVFFPSAEPSFYFHPFTREEFDSIMNNDDVVNSDRHPCTQSVGELFGWKVDYAPLVRTTEGSVMAHAIFTRRLQCSIDYADKVLPRLDKTLWPKLVTPRSWNRVQTGSYSCQVLQNFHKDAHVMVCNIPGEVNLRYIALAQHTRDFRADGKRVDKYTITIADSEANSRNREAAGKQQDVQWVLEGGTCITITEVDRGIIDVVFDQWAGCLSEMHGRQLYIDWIRFPVGLEQYISPTRLLNA</sequence>
<dbReference type="OrthoDB" id="97260at2759"/>
<gene>
    <name evidence="1" type="ORF">F441_09094</name>
</gene>
<protein>
    <submittedName>
        <fullName evidence="1">Uncharacterized protein</fullName>
    </submittedName>
</protein>
<reference evidence="1 2" key="1">
    <citation type="submission" date="2013-11" db="EMBL/GenBank/DDBJ databases">
        <title>The Genome Sequence of Phytophthora parasitica CJ01A1.</title>
        <authorList>
            <consortium name="The Broad Institute Genomics Platform"/>
            <person name="Russ C."/>
            <person name="Tyler B."/>
            <person name="Panabieres F."/>
            <person name="Shan W."/>
            <person name="Tripathy S."/>
            <person name="Grunwald N."/>
            <person name="Machado M."/>
            <person name="Johnson C.S."/>
            <person name="Walker B."/>
            <person name="Young S.K."/>
            <person name="Zeng Q."/>
            <person name="Gargeya S."/>
            <person name="Fitzgerald M."/>
            <person name="Haas B."/>
            <person name="Abouelleil A."/>
            <person name="Allen A.W."/>
            <person name="Alvarado L."/>
            <person name="Arachchi H.M."/>
            <person name="Berlin A.M."/>
            <person name="Chapman S.B."/>
            <person name="Gainer-Dewar J."/>
            <person name="Goldberg J."/>
            <person name="Griggs A."/>
            <person name="Gujja S."/>
            <person name="Hansen M."/>
            <person name="Howarth C."/>
            <person name="Imamovic A."/>
            <person name="Ireland A."/>
            <person name="Larimer J."/>
            <person name="McCowan C."/>
            <person name="Murphy C."/>
            <person name="Pearson M."/>
            <person name="Poon T.W."/>
            <person name="Priest M."/>
            <person name="Roberts A."/>
            <person name="Saif S."/>
            <person name="Shea T."/>
            <person name="Sisk P."/>
            <person name="Sykes S."/>
            <person name="Wortman J."/>
            <person name="Nusbaum C."/>
            <person name="Birren B."/>
        </authorList>
    </citation>
    <scope>NUCLEOTIDE SEQUENCE [LARGE SCALE GENOMIC DNA]</scope>
    <source>
        <strain evidence="1 2">CJ01A1</strain>
    </source>
</reference>
<accession>W2X0J3</accession>
<organism evidence="1 2">
    <name type="scientific">Phytophthora nicotianae CJ01A1</name>
    <dbReference type="NCBI Taxonomy" id="1317063"/>
    <lineage>
        <taxon>Eukaryota</taxon>
        <taxon>Sar</taxon>
        <taxon>Stramenopiles</taxon>
        <taxon>Oomycota</taxon>
        <taxon>Peronosporomycetes</taxon>
        <taxon>Peronosporales</taxon>
        <taxon>Peronosporaceae</taxon>
        <taxon>Phytophthora</taxon>
    </lineage>
</organism>